<reference evidence="1" key="1">
    <citation type="submission" date="2015-10" db="EMBL/GenBank/DDBJ databases">
        <authorList>
            <person name="Gilbert D.G."/>
        </authorList>
    </citation>
    <scope>NUCLEOTIDE SEQUENCE</scope>
</reference>
<dbReference type="InterPro" id="IPR008323">
    <property type="entry name" value="UCP033563"/>
</dbReference>
<evidence type="ECO:0008006" key="2">
    <source>
        <dbReference type="Google" id="ProtNLM"/>
    </source>
</evidence>
<sequence>MASVLCPPYDMINEENQEALKRQNQYNVIHLEAGEGLDWNTSAKEQYSATSNLFDRWRRDGVLQQDESPSYYLMRHSFPLCGKNMVRVGLIASVGLEDYAARQVLPHEFTQAPAIQDRVWLMESLSANISPIMSIYRDADGELDRVYHEIMIGAPEFDATDESGGATALWRITDPAVQSQIGEFFASRPIYLADGHHRYEAARQYQLDRHAESNAAKAPNLAHNFVMMTLIAFDDPGLVVLGYHRTLNGVPADKLANIKAKLSELFDSETLTGNSDALVEQVDRLGANQRLLASVDSGGAAMLTLKESAVEPSWGALATSEAWVLEEQVLRPELGDATLDHLDFMHDHEEAVAQAESGELQMVFLLKPFPLDAFESIVGGGQRLPRKSTFFFPKLPTGLVINRLEGEL</sequence>
<dbReference type="EMBL" id="FAXA01000191">
    <property type="protein sequence ID" value="CUV02134.1"/>
    <property type="molecule type" value="Genomic_DNA"/>
</dbReference>
<name>A0A160V862_9ZZZZ</name>
<proteinExistence type="predicted"/>
<gene>
    <name evidence="1" type="ORF">MGWOODY_Clf1155</name>
</gene>
<dbReference type="PANTHER" id="PTHR36454">
    <property type="entry name" value="LMO2823 PROTEIN"/>
    <property type="match status" value="1"/>
</dbReference>
<dbReference type="PANTHER" id="PTHR36454:SF1">
    <property type="entry name" value="DUF1015 DOMAIN-CONTAINING PROTEIN"/>
    <property type="match status" value="1"/>
</dbReference>
<accession>A0A160V862</accession>
<dbReference type="AlphaFoldDB" id="A0A160V862"/>
<protein>
    <recommendedName>
        <fullName evidence="2">HTH domain of SpoOJ/ParA/ParB/repB family, involved in chromosome partitioning</fullName>
    </recommendedName>
</protein>
<dbReference type="Pfam" id="PF06245">
    <property type="entry name" value="DUF1015"/>
    <property type="match status" value="1"/>
</dbReference>
<organism evidence="1">
    <name type="scientific">hydrothermal vent metagenome</name>
    <dbReference type="NCBI Taxonomy" id="652676"/>
    <lineage>
        <taxon>unclassified sequences</taxon>
        <taxon>metagenomes</taxon>
        <taxon>ecological metagenomes</taxon>
    </lineage>
</organism>
<evidence type="ECO:0000313" key="1">
    <source>
        <dbReference type="EMBL" id="CUV02134.1"/>
    </source>
</evidence>